<dbReference type="GO" id="GO:0016787">
    <property type="term" value="F:hydrolase activity"/>
    <property type="evidence" value="ECO:0007669"/>
    <property type="project" value="UniProtKB-KW"/>
</dbReference>
<dbReference type="PROSITE" id="PS51462">
    <property type="entry name" value="NUDIX"/>
    <property type="match status" value="1"/>
</dbReference>
<dbReference type="Gene3D" id="3.90.79.10">
    <property type="entry name" value="Nucleoside Triphosphate Pyrophosphohydrolase"/>
    <property type="match status" value="1"/>
</dbReference>
<dbReference type="PANTHER" id="PTHR43046">
    <property type="entry name" value="GDP-MANNOSE MANNOSYL HYDROLASE"/>
    <property type="match status" value="1"/>
</dbReference>
<evidence type="ECO:0000256" key="2">
    <source>
        <dbReference type="ARBA" id="ARBA00022801"/>
    </source>
</evidence>
<dbReference type="InterPro" id="IPR000086">
    <property type="entry name" value="NUDIX_hydrolase_dom"/>
</dbReference>
<name>A0A1B1MYF9_9BACL</name>
<evidence type="ECO:0000259" key="3">
    <source>
        <dbReference type="PROSITE" id="PS51462"/>
    </source>
</evidence>
<dbReference type="STRING" id="1462996.AWM70_06185"/>
<dbReference type="PANTHER" id="PTHR43046:SF14">
    <property type="entry name" value="MUTT_NUDIX FAMILY PROTEIN"/>
    <property type="match status" value="1"/>
</dbReference>
<reference evidence="4 5" key="1">
    <citation type="submission" date="2016-01" db="EMBL/GenBank/DDBJ databases">
        <title>Complete Genome Sequence of Paenibacillus yonginensis DCY84, a novel Plant Growth-Promoting Bacteria with Elicitation of Induced Systemic Resistance.</title>
        <authorList>
            <person name="Kim Y.J."/>
            <person name="Yang D.C."/>
            <person name="Sukweenadhi J."/>
        </authorList>
    </citation>
    <scope>NUCLEOTIDE SEQUENCE [LARGE SCALE GENOMIC DNA]</scope>
    <source>
        <strain evidence="4 5">DCY84</strain>
    </source>
</reference>
<organism evidence="4 5">
    <name type="scientific">Paenibacillus yonginensis</name>
    <dbReference type="NCBI Taxonomy" id="1462996"/>
    <lineage>
        <taxon>Bacteria</taxon>
        <taxon>Bacillati</taxon>
        <taxon>Bacillota</taxon>
        <taxon>Bacilli</taxon>
        <taxon>Bacillales</taxon>
        <taxon>Paenibacillaceae</taxon>
        <taxon>Paenibacillus</taxon>
    </lineage>
</organism>
<dbReference type="RefSeq" id="WP_068694819.1">
    <property type="nucleotide sequence ID" value="NZ_CP014167.1"/>
</dbReference>
<feature type="domain" description="Nudix hydrolase" evidence="3">
    <location>
        <begin position="37"/>
        <end position="157"/>
    </location>
</feature>
<evidence type="ECO:0000313" key="5">
    <source>
        <dbReference type="Proteomes" id="UP000092573"/>
    </source>
</evidence>
<dbReference type="Proteomes" id="UP000092573">
    <property type="component" value="Chromosome"/>
</dbReference>
<sequence>MMSRLIRKIPNRWLVWMYVRFPIKGMKDWLVYRSQSKFLMAVLAVVTNEAGEVLLLKHTYRKDPWGIPGGWMQHESPKEALEREIFEETAFKVQVDGMAKPVYATKPHRIELLYKARFLSGTFRPNEEISAYQFCKVGEWPAGLPESQVNLIQAVLEEERV</sequence>
<dbReference type="OrthoDB" id="9787476at2"/>
<dbReference type="KEGG" id="pyg:AWM70_06185"/>
<evidence type="ECO:0000313" key="4">
    <source>
        <dbReference type="EMBL" id="ANS74222.1"/>
    </source>
</evidence>
<evidence type="ECO:0000256" key="1">
    <source>
        <dbReference type="ARBA" id="ARBA00001946"/>
    </source>
</evidence>
<keyword evidence="2" id="KW-0378">Hydrolase</keyword>
<dbReference type="SUPFAM" id="SSF55811">
    <property type="entry name" value="Nudix"/>
    <property type="match status" value="1"/>
</dbReference>
<dbReference type="Pfam" id="PF00293">
    <property type="entry name" value="NUDIX"/>
    <property type="match status" value="1"/>
</dbReference>
<dbReference type="InterPro" id="IPR015797">
    <property type="entry name" value="NUDIX_hydrolase-like_dom_sf"/>
</dbReference>
<dbReference type="CDD" id="cd02883">
    <property type="entry name" value="NUDIX_Hydrolase"/>
    <property type="match status" value="1"/>
</dbReference>
<keyword evidence="5" id="KW-1185">Reference proteome</keyword>
<protein>
    <recommendedName>
        <fullName evidence="3">Nudix hydrolase domain-containing protein</fullName>
    </recommendedName>
</protein>
<dbReference type="EMBL" id="CP014167">
    <property type="protein sequence ID" value="ANS74222.1"/>
    <property type="molecule type" value="Genomic_DNA"/>
</dbReference>
<gene>
    <name evidence="4" type="ORF">AWM70_06185</name>
</gene>
<accession>A0A1B1MYF9</accession>
<comment type="cofactor">
    <cofactor evidence="1">
        <name>Mg(2+)</name>
        <dbReference type="ChEBI" id="CHEBI:18420"/>
    </cofactor>
</comment>
<proteinExistence type="predicted"/>
<dbReference type="AlphaFoldDB" id="A0A1B1MYF9"/>